<dbReference type="KEGG" id="caj:CIG1485E_1296"/>
<dbReference type="SUPFAM" id="SSF50475">
    <property type="entry name" value="FMN-binding split barrel"/>
    <property type="match status" value="1"/>
</dbReference>
<name>A0A076FH28_9BACT</name>
<dbReference type="Gene3D" id="2.30.110.10">
    <property type="entry name" value="Electron Transport, Fmn-binding Protein, Chain A"/>
    <property type="match status" value="1"/>
</dbReference>
<dbReference type="Proteomes" id="UP000028486">
    <property type="component" value="Chromosome"/>
</dbReference>
<evidence type="ECO:0000313" key="1">
    <source>
        <dbReference type="EMBL" id="AII15129.1"/>
    </source>
</evidence>
<gene>
    <name evidence="1" type="ORF">CIG1485E_1296</name>
</gene>
<proteinExistence type="predicted"/>
<organism evidence="1 2">
    <name type="scientific">Campylobacter iguaniorum</name>
    <dbReference type="NCBI Taxonomy" id="1244531"/>
    <lineage>
        <taxon>Bacteria</taxon>
        <taxon>Pseudomonadati</taxon>
        <taxon>Campylobacterota</taxon>
        <taxon>Epsilonproteobacteria</taxon>
        <taxon>Campylobacterales</taxon>
        <taxon>Campylobacteraceae</taxon>
        <taxon>Campylobacter</taxon>
    </lineage>
</organism>
<protein>
    <submittedName>
        <fullName evidence="1">Uncharacterized protein</fullName>
    </submittedName>
</protein>
<dbReference type="AlphaFoldDB" id="A0A076FH28"/>
<dbReference type="HOGENOM" id="CLU_105087_3_0_7"/>
<evidence type="ECO:0000313" key="2">
    <source>
        <dbReference type="Proteomes" id="UP000028486"/>
    </source>
</evidence>
<dbReference type="InterPro" id="IPR012349">
    <property type="entry name" value="Split_barrel_FMN-bd"/>
</dbReference>
<dbReference type="PATRIC" id="fig|1244531.5.peg.1441"/>
<sequence>MDERIVEFITKMHIFSLGVVCDEQPYLCSCFYAYDEINNSLVFASDDSSKHIKAIKKQPKVAINIALDTKIVGIIKGVQATGAAREATNKNVYFKRFPYALALNPKLYEIKLEWIKYTDNALGFGTKLTWSLGE</sequence>
<keyword evidence="2" id="KW-1185">Reference proteome</keyword>
<dbReference type="STRING" id="1244531.CIG2463D_1429"/>
<accession>A0A076FH28</accession>
<dbReference type="EMBL" id="CP009043">
    <property type="protein sequence ID" value="AII15129.1"/>
    <property type="molecule type" value="Genomic_DNA"/>
</dbReference>
<dbReference type="OrthoDB" id="663512at2"/>
<dbReference type="RefSeq" id="WP_038454774.1">
    <property type="nucleotide sequence ID" value="NZ_CP009043.1"/>
</dbReference>
<reference evidence="2" key="1">
    <citation type="journal article" date="2014" name="Genome Announc.">
        <title>Complete Genome Sequence of Campylobacter iguaniorum Strain 1485ET, Isolated from a Bearded Dragon (Pogona vitticeps).</title>
        <authorList>
            <person name="Gilbert M.J."/>
            <person name="Miller W.G."/>
            <person name="Yee E."/>
            <person name="Kik M."/>
            <person name="Wagenaar J.A."/>
            <person name="Duim B."/>
        </authorList>
    </citation>
    <scope>NUCLEOTIDE SEQUENCE [LARGE SCALE GENOMIC DNA]</scope>
    <source>
        <strain evidence="2">1485E</strain>
    </source>
</reference>
<dbReference type="eggNOG" id="COG3787">
    <property type="taxonomic scope" value="Bacteria"/>
</dbReference>